<protein>
    <submittedName>
        <fullName evidence="2">Transcriptional regulator, y4mF family</fullName>
    </submittedName>
</protein>
<evidence type="ECO:0000313" key="2">
    <source>
        <dbReference type="EMBL" id="EXJ12586.1"/>
    </source>
</evidence>
<dbReference type="Pfam" id="PF01381">
    <property type="entry name" value="HTH_3"/>
    <property type="match status" value="1"/>
</dbReference>
<keyword evidence="3" id="KW-1185">Reference proteome</keyword>
<dbReference type="OrthoDB" id="6240846at2"/>
<dbReference type="PATRIC" id="fig|1229521.3.peg.842"/>
<proteinExistence type="predicted"/>
<dbReference type="EMBL" id="AONB01000002">
    <property type="protein sequence ID" value="EXJ12586.1"/>
    <property type="molecule type" value="Genomic_DNA"/>
</dbReference>
<feature type="domain" description="HTH cro/C1-type" evidence="1">
    <location>
        <begin position="35"/>
        <end position="90"/>
    </location>
</feature>
<dbReference type="InterPro" id="IPR001387">
    <property type="entry name" value="Cro/C1-type_HTH"/>
</dbReference>
<dbReference type="Proteomes" id="UP000019464">
    <property type="component" value="Unassembled WGS sequence"/>
</dbReference>
<dbReference type="PROSITE" id="PS50943">
    <property type="entry name" value="HTH_CROC1"/>
    <property type="match status" value="1"/>
</dbReference>
<evidence type="ECO:0000259" key="1">
    <source>
        <dbReference type="PROSITE" id="PS50943"/>
    </source>
</evidence>
<dbReference type="InterPro" id="IPR010982">
    <property type="entry name" value="Lambda_DNA-bd_dom_sf"/>
</dbReference>
<organism evidence="2 3">
    <name type="scientific">Nitrincola nitratireducens</name>
    <dbReference type="NCBI Taxonomy" id="1229521"/>
    <lineage>
        <taxon>Bacteria</taxon>
        <taxon>Pseudomonadati</taxon>
        <taxon>Pseudomonadota</taxon>
        <taxon>Gammaproteobacteria</taxon>
        <taxon>Oceanospirillales</taxon>
        <taxon>Oceanospirillaceae</taxon>
        <taxon>Nitrincola</taxon>
    </lineage>
</organism>
<dbReference type="CDD" id="cd00093">
    <property type="entry name" value="HTH_XRE"/>
    <property type="match status" value="1"/>
</dbReference>
<dbReference type="Gene3D" id="1.10.260.40">
    <property type="entry name" value="lambda repressor-like DNA-binding domains"/>
    <property type="match status" value="1"/>
</dbReference>
<comment type="caution">
    <text evidence="2">The sequence shown here is derived from an EMBL/GenBank/DDBJ whole genome shotgun (WGS) entry which is preliminary data.</text>
</comment>
<accession>W9V6Q8</accession>
<dbReference type="STRING" id="1229521.D791_00831"/>
<name>W9V6Q8_9GAMM</name>
<reference evidence="2 3" key="2">
    <citation type="journal article" date="2015" name="Syst. Appl. Microbiol.">
        <title>Nitrincola nitratireducens sp. nov. isolated from a haloalkaline crater lake.</title>
        <authorList>
            <person name="Singh A."/>
            <person name="Vaidya B."/>
            <person name="Tanuku N.R."/>
            <person name="Pinnaka A.K."/>
        </authorList>
    </citation>
    <scope>NUCLEOTIDE SEQUENCE [LARGE SCALE GENOMIC DNA]</scope>
    <source>
        <strain evidence="2 3">AK23</strain>
    </source>
</reference>
<gene>
    <name evidence="2" type="ORF">D791_00831</name>
</gene>
<evidence type="ECO:0000313" key="3">
    <source>
        <dbReference type="Proteomes" id="UP000019464"/>
    </source>
</evidence>
<dbReference type="AlphaFoldDB" id="W9V6Q8"/>
<sequence>MGAHLKSLSGQEREAVLLKMVQALYQGETTEGMLLRTLRKQVLGLTQEQYAALVGISRRTLSDIERDKAQLTLSVMNRVFKPIGLKVGLLPRSPKLLQQVIQDEKA</sequence>
<dbReference type="SUPFAM" id="SSF47413">
    <property type="entry name" value="lambda repressor-like DNA-binding domains"/>
    <property type="match status" value="1"/>
</dbReference>
<dbReference type="SMART" id="SM00530">
    <property type="entry name" value="HTH_XRE"/>
    <property type="match status" value="1"/>
</dbReference>
<dbReference type="GO" id="GO:0003677">
    <property type="term" value="F:DNA binding"/>
    <property type="evidence" value="ECO:0007669"/>
    <property type="project" value="InterPro"/>
</dbReference>
<reference evidence="3" key="1">
    <citation type="submission" date="2012-11" db="EMBL/GenBank/DDBJ databases">
        <authorList>
            <person name="Singh A."/>
            <person name="Pinnaka A.K."/>
            <person name="Vaidya B."/>
        </authorList>
    </citation>
    <scope>NUCLEOTIDE SEQUENCE [LARGE SCALE GENOMIC DNA]</scope>
    <source>
        <strain evidence="3">AK23</strain>
    </source>
</reference>